<organism evidence="1 2">
    <name type="scientific">Panagrolaimus sp. PS1159</name>
    <dbReference type="NCBI Taxonomy" id="55785"/>
    <lineage>
        <taxon>Eukaryota</taxon>
        <taxon>Metazoa</taxon>
        <taxon>Ecdysozoa</taxon>
        <taxon>Nematoda</taxon>
        <taxon>Chromadorea</taxon>
        <taxon>Rhabditida</taxon>
        <taxon>Tylenchina</taxon>
        <taxon>Panagrolaimomorpha</taxon>
        <taxon>Panagrolaimoidea</taxon>
        <taxon>Panagrolaimidae</taxon>
        <taxon>Panagrolaimus</taxon>
    </lineage>
</organism>
<dbReference type="WBParaSite" id="PS1159_v2.g13362.t1">
    <property type="protein sequence ID" value="PS1159_v2.g13362.t1"/>
    <property type="gene ID" value="PS1159_v2.g13362"/>
</dbReference>
<proteinExistence type="predicted"/>
<evidence type="ECO:0000313" key="1">
    <source>
        <dbReference type="Proteomes" id="UP000887580"/>
    </source>
</evidence>
<protein>
    <submittedName>
        <fullName evidence="2">Pre-mRNA-processing factor 19</fullName>
    </submittedName>
</protein>
<reference evidence="2" key="1">
    <citation type="submission" date="2022-11" db="UniProtKB">
        <authorList>
            <consortium name="WormBaseParasite"/>
        </authorList>
    </citation>
    <scope>IDENTIFICATION</scope>
</reference>
<name>A0AC35F353_9BILA</name>
<dbReference type="Proteomes" id="UP000887580">
    <property type="component" value="Unplaced"/>
</dbReference>
<evidence type="ECO:0000313" key="2">
    <source>
        <dbReference type="WBParaSite" id="PS1159_v2.g13362.t1"/>
    </source>
</evidence>
<accession>A0AC35F353</accession>
<sequence length="500" mass="55592">MSQLICSISGQPTDNPVASPKSGAVFDRAIITKYLEEFGRDPTNEAELRADELIPLVLNNHISETLRPNTTSIPALLKSLQNEWEVNMIYTYRIRRELQRARQELSHSLYRNDAALRTIARLNQQLTTARAALAGMQRVDPSMDMEISTGGDEDLSLDKELIDAIDEKTGELTTKRRQRGKEAPEDDAKVDEMKRMDLKMENKNLHDSTPAGITCLDMKGTFTATGGADKKVVLYNIDSDTVESTFVGHRKKISSVLLLPETEILISGSHDSHIRTWRKGNENSLTVFKQHHGVVTDLDLHPLGTHFLSVSGDGIWSFSDIVKGKTLVKKDMYSFLPAPETDNAYAFGSGKIHPDGSLLGMGTAGGIIYMWDIREQSVAAEFPEHGSQVLSLAFSENGYHLAAGTANGLLKMWDLRKLNSFKTLELTNQEVRSVNFDNFGTYLATAAGTSARIFHLKSWNELATFEHDDIVTGIQFGNHARSVVTTSLDRKLRYFTIPSS</sequence>